<dbReference type="RefSeq" id="WP_220289056.1">
    <property type="nucleotide sequence ID" value="NZ_JAEUAX010000003.1"/>
</dbReference>
<protein>
    <submittedName>
        <fullName evidence="4">GNAT family N-acetyltransferase</fullName>
    </submittedName>
</protein>
<dbReference type="SUPFAM" id="SSF55729">
    <property type="entry name" value="Acyl-CoA N-acyltransferases (Nat)"/>
    <property type="match status" value="1"/>
</dbReference>
<keyword evidence="1" id="KW-0808">Transferase</keyword>
<evidence type="ECO:0000256" key="1">
    <source>
        <dbReference type="ARBA" id="ARBA00022679"/>
    </source>
</evidence>
<dbReference type="CDD" id="cd04301">
    <property type="entry name" value="NAT_SF"/>
    <property type="match status" value="1"/>
</dbReference>
<evidence type="ECO:0000313" key="4">
    <source>
        <dbReference type="EMBL" id="MBW9109742.1"/>
    </source>
</evidence>
<name>A0ABS7HYW4_9MICO</name>
<keyword evidence="5" id="KW-1185">Reference proteome</keyword>
<accession>A0ABS7HYW4</accession>
<dbReference type="InterPro" id="IPR016181">
    <property type="entry name" value="Acyl_CoA_acyltransferase"/>
</dbReference>
<dbReference type="PROSITE" id="PS51186">
    <property type="entry name" value="GNAT"/>
    <property type="match status" value="1"/>
</dbReference>
<gene>
    <name evidence="4" type="ORF">JNB61_08155</name>
</gene>
<reference evidence="4 5" key="1">
    <citation type="journal article" date="2021" name="MBio">
        <title>Poor Competitiveness of Bradyrhizobium in Pigeon Pea Root Colonization in Indian Soils.</title>
        <authorList>
            <person name="Chalasani D."/>
            <person name="Basu A."/>
            <person name="Pullabhotla S.V.S.R.N."/>
            <person name="Jorrin B."/>
            <person name="Neal A.L."/>
            <person name="Poole P.S."/>
            <person name="Podile A.R."/>
            <person name="Tkacz A."/>
        </authorList>
    </citation>
    <scope>NUCLEOTIDE SEQUENCE [LARGE SCALE GENOMIC DNA]</scope>
    <source>
        <strain evidence="4 5">HU12</strain>
    </source>
</reference>
<sequence>MNSRDPHDLTIRDIRQEDAGEVLTLQRAAFVQEALIYDTVRMPPLTQSLEELRAELAENLGQVALMGSRLVGAVRARRESELLLIGRLAIAPDQQGLGIGSRLLSAVEDRGRGAGCTEAELFTGSLSEANLRLYLRLGYEETQRVDGDDGIQQVFLRKPLL</sequence>
<proteinExistence type="predicted"/>
<organism evidence="4 5">
    <name type="scientific">Microbacterium ureisolvens</name>
    <dbReference type="NCBI Taxonomy" id="2781186"/>
    <lineage>
        <taxon>Bacteria</taxon>
        <taxon>Bacillati</taxon>
        <taxon>Actinomycetota</taxon>
        <taxon>Actinomycetes</taxon>
        <taxon>Micrococcales</taxon>
        <taxon>Microbacteriaceae</taxon>
        <taxon>Microbacterium</taxon>
    </lineage>
</organism>
<dbReference type="Proteomes" id="UP000777440">
    <property type="component" value="Unassembled WGS sequence"/>
</dbReference>
<dbReference type="PANTHER" id="PTHR43877:SF2">
    <property type="entry name" value="AMINOALKYLPHOSPHONATE N-ACETYLTRANSFERASE-RELATED"/>
    <property type="match status" value="1"/>
</dbReference>
<dbReference type="PANTHER" id="PTHR43877">
    <property type="entry name" value="AMINOALKYLPHOSPHONATE N-ACETYLTRANSFERASE-RELATED-RELATED"/>
    <property type="match status" value="1"/>
</dbReference>
<dbReference type="InterPro" id="IPR050832">
    <property type="entry name" value="Bact_Acetyltransf"/>
</dbReference>
<evidence type="ECO:0000313" key="5">
    <source>
        <dbReference type="Proteomes" id="UP000777440"/>
    </source>
</evidence>
<dbReference type="EMBL" id="JAEUAX010000003">
    <property type="protein sequence ID" value="MBW9109742.1"/>
    <property type="molecule type" value="Genomic_DNA"/>
</dbReference>
<feature type="domain" description="N-acetyltransferase" evidence="3">
    <location>
        <begin position="9"/>
        <end position="161"/>
    </location>
</feature>
<dbReference type="Gene3D" id="3.40.630.30">
    <property type="match status" value="1"/>
</dbReference>
<dbReference type="InterPro" id="IPR000182">
    <property type="entry name" value="GNAT_dom"/>
</dbReference>
<dbReference type="Pfam" id="PF00583">
    <property type="entry name" value="Acetyltransf_1"/>
    <property type="match status" value="1"/>
</dbReference>
<evidence type="ECO:0000256" key="2">
    <source>
        <dbReference type="ARBA" id="ARBA00023315"/>
    </source>
</evidence>
<keyword evidence="2" id="KW-0012">Acyltransferase</keyword>
<comment type="caution">
    <text evidence="4">The sequence shown here is derived from an EMBL/GenBank/DDBJ whole genome shotgun (WGS) entry which is preliminary data.</text>
</comment>
<evidence type="ECO:0000259" key="3">
    <source>
        <dbReference type="PROSITE" id="PS51186"/>
    </source>
</evidence>